<dbReference type="PANTHER" id="PTHR35527:SF2">
    <property type="entry name" value="HYDROLASE"/>
    <property type="match status" value="1"/>
</dbReference>
<protein>
    <submittedName>
        <fullName evidence="4">Choloylglycine hydrolase family protein</fullName>
    </submittedName>
</protein>
<feature type="domain" description="Choloylglycine hydrolase/NAAA C-terminal" evidence="3">
    <location>
        <begin position="2"/>
        <end position="315"/>
    </location>
</feature>
<comment type="similarity">
    <text evidence="1">Belongs to the peptidase C59 family.</text>
</comment>
<reference evidence="4 5" key="1">
    <citation type="submission" date="2023-01" db="EMBL/GenBank/DDBJ databases">
        <title>Bacillus changyiensis sp. nov., isolated from a coastal deposit.</title>
        <authorList>
            <person name="Xiao G."/>
            <person name="Lai Q."/>
            <person name="Hu Z."/>
            <person name="Shao Z."/>
        </authorList>
    </citation>
    <scope>NUCLEOTIDE SEQUENCE [LARGE SCALE GENOMIC DNA]</scope>
    <source>
        <strain evidence="4 5">CLL-7-23</strain>
    </source>
</reference>
<keyword evidence="2 4" id="KW-0378">Hydrolase</keyword>
<dbReference type="InterPro" id="IPR029055">
    <property type="entry name" value="Ntn_hydrolases_N"/>
</dbReference>
<organism evidence="4 5">
    <name type="scientific">Bacillus changyiensis</name>
    <dbReference type="NCBI Taxonomy" id="3004103"/>
    <lineage>
        <taxon>Bacteria</taxon>
        <taxon>Bacillati</taxon>
        <taxon>Bacillota</taxon>
        <taxon>Bacilli</taxon>
        <taxon>Bacillales</taxon>
        <taxon>Bacillaceae</taxon>
        <taxon>Bacillus</taxon>
    </lineage>
</organism>
<dbReference type="PANTHER" id="PTHR35527">
    <property type="entry name" value="CHOLOYLGLYCINE HYDROLASE"/>
    <property type="match status" value="1"/>
</dbReference>
<comment type="caution">
    <text evidence="4">The sequence shown here is derived from an EMBL/GenBank/DDBJ whole genome shotgun (WGS) entry which is preliminary data.</text>
</comment>
<dbReference type="SUPFAM" id="SSF56235">
    <property type="entry name" value="N-terminal nucleophile aminohydrolases (Ntn hydrolases)"/>
    <property type="match status" value="1"/>
</dbReference>
<dbReference type="CDD" id="cd00542">
    <property type="entry name" value="Ntn_PVA"/>
    <property type="match status" value="1"/>
</dbReference>
<evidence type="ECO:0000313" key="5">
    <source>
        <dbReference type="Proteomes" id="UP001211894"/>
    </source>
</evidence>
<evidence type="ECO:0000259" key="3">
    <source>
        <dbReference type="Pfam" id="PF02275"/>
    </source>
</evidence>
<dbReference type="Proteomes" id="UP001211894">
    <property type="component" value="Unassembled WGS sequence"/>
</dbReference>
<dbReference type="Gene3D" id="3.60.60.10">
    <property type="entry name" value="Penicillin V Acylase, Chain A"/>
    <property type="match status" value="1"/>
</dbReference>
<keyword evidence="5" id="KW-1185">Reference proteome</keyword>
<accession>A0ABT4WYS9</accession>
<name>A0ABT4WYS9_9BACI</name>
<sequence length="328" mass="36959">MCTSMTLTTASEEHLLARTMDFSFQLNGQVLLQPRHYQWESEVDGKLHESSYAFIGMGRKLKNALFADGVNEKGLACAALYFPGYAVYEKTLKEHHDHIAPHEFVTWALSMCRDIEEVKKAVESITIVEKEVELLKTLTPLHWILSDRTSQCIVIEPTAAGIQIYDNPVGVLTNSPEFPWHLTNLRNYIGLRPEQHHTKTLGELKLSAFGQGSGSAGLPGDFTPPSRFVRTTYLKEHIKPVSGERNGVSAAFHILANMNIPKGIVITDQGEDDYTQYTAAMCNETCSYYYHLYHNRQIQKVCICDEDLDASEIKLFPARHEEAVHSLS</sequence>
<dbReference type="InterPro" id="IPR052193">
    <property type="entry name" value="Peptidase_C59"/>
</dbReference>
<proteinExistence type="inferred from homology"/>
<evidence type="ECO:0000256" key="1">
    <source>
        <dbReference type="ARBA" id="ARBA00006625"/>
    </source>
</evidence>
<dbReference type="EMBL" id="JAQKAB010000001">
    <property type="protein sequence ID" value="MDA7025188.1"/>
    <property type="molecule type" value="Genomic_DNA"/>
</dbReference>
<gene>
    <name evidence="4" type="ORF">PJ311_01025</name>
</gene>
<dbReference type="GO" id="GO:0016787">
    <property type="term" value="F:hydrolase activity"/>
    <property type="evidence" value="ECO:0007669"/>
    <property type="project" value="UniProtKB-KW"/>
</dbReference>
<dbReference type="InterPro" id="IPR029132">
    <property type="entry name" value="CBAH/NAAA_C"/>
</dbReference>
<dbReference type="Pfam" id="PF02275">
    <property type="entry name" value="CBAH"/>
    <property type="match status" value="1"/>
</dbReference>
<evidence type="ECO:0000256" key="2">
    <source>
        <dbReference type="ARBA" id="ARBA00022801"/>
    </source>
</evidence>
<evidence type="ECO:0000313" key="4">
    <source>
        <dbReference type="EMBL" id="MDA7025188.1"/>
    </source>
</evidence>
<dbReference type="RefSeq" id="WP_271339055.1">
    <property type="nucleotide sequence ID" value="NZ_JAQKAB010000001.1"/>
</dbReference>